<keyword evidence="5" id="KW-0539">Nucleus</keyword>
<dbReference type="GO" id="GO:0005634">
    <property type="term" value="C:nucleus"/>
    <property type="evidence" value="ECO:0007669"/>
    <property type="project" value="UniProtKB-SubCell"/>
</dbReference>
<feature type="domain" description="Zn(2)-C6 fungal-type" evidence="6">
    <location>
        <begin position="25"/>
        <end position="55"/>
    </location>
</feature>
<dbReference type="PANTHER" id="PTHR31845:SF10">
    <property type="entry name" value="ZN(II)2CYS6 TRANSCRIPTION FACTOR (EUROFUNG)"/>
    <property type="match status" value="1"/>
</dbReference>
<reference evidence="7" key="1">
    <citation type="journal article" date="2020" name="Stud. Mycol.">
        <title>101 Dothideomycetes genomes: a test case for predicting lifestyles and emergence of pathogens.</title>
        <authorList>
            <person name="Haridas S."/>
            <person name="Albert R."/>
            <person name="Binder M."/>
            <person name="Bloem J."/>
            <person name="Labutti K."/>
            <person name="Salamov A."/>
            <person name="Andreopoulos B."/>
            <person name="Baker S."/>
            <person name="Barry K."/>
            <person name="Bills G."/>
            <person name="Bluhm B."/>
            <person name="Cannon C."/>
            <person name="Castanera R."/>
            <person name="Culley D."/>
            <person name="Daum C."/>
            <person name="Ezra D."/>
            <person name="Gonzalez J."/>
            <person name="Henrissat B."/>
            <person name="Kuo A."/>
            <person name="Liang C."/>
            <person name="Lipzen A."/>
            <person name="Lutzoni F."/>
            <person name="Magnuson J."/>
            <person name="Mondo S."/>
            <person name="Nolan M."/>
            <person name="Ohm R."/>
            <person name="Pangilinan J."/>
            <person name="Park H.-J."/>
            <person name="Ramirez L."/>
            <person name="Alfaro M."/>
            <person name="Sun H."/>
            <person name="Tritt A."/>
            <person name="Yoshinaga Y."/>
            <person name="Zwiers L.-H."/>
            <person name="Turgeon B."/>
            <person name="Goodwin S."/>
            <person name="Spatafora J."/>
            <person name="Crous P."/>
            <person name="Grigoriev I."/>
        </authorList>
    </citation>
    <scope>NUCLEOTIDE SEQUENCE</scope>
    <source>
        <strain evidence="7">CBS 161.51</strain>
    </source>
</reference>
<dbReference type="SUPFAM" id="SSF57701">
    <property type="entry name" value="Zn2/Cys6 DNA-binding domain"/>
    <property type="match status" value="1"/>
</dbReference>
<organism evidence="7 8">
    <name type="scientific">Clathrospora elynae</name>
    <dbReference type="NCBI Taxonomy" id="706981"/>
    <lineage>
        <taxon>Eukaryota</taxon>
        <taxon>Fungi</taxon>
        <taxon>Dikarya</taxon>
        <taxon>Ascomycota</taxon>
        <taxon>Pezizomycotina</taxon>
        <taxon>Dothideomycetes</taxon>
        <taxon>Pleosporomycetidae</taxon>
        <taxon>Pleosporales</taxon>
        <taxon>Diademaceae</taxon>
        <taxon>Clathrospora</taxon>
    </lineage>
</organism>
<evidence type="ECO:0000256" key="1">
    <source>
        <dbReference type="ARBA" id="ARBA00004123"/>
    </source>
</evidence>
<accession>A0A6A5ST55</accession>
<comment type="subcellular location">
    <subcellularLocation>
        <location evidence="1">Nucleus</location>
    </subcellularLocation>
</comment>
<dbReference type="InterPro" id="IPR001138">
    <property type="entry name" value="Zn2Cys6_DnaBD"/>
</dbReference>
<evidence type="ECO:0000313" key="7">
    <source>
        <dbReference type="EMBL" id="KAF1943010.1"/>
    </source>
</evidence>
<dbReference type="GO" id="GO:0000981">
    <property type="term" value="F:DNA-binding transcription factor activity, RNA polymerase II-specific"/>
    <property type="evidence" value="ECO:0007669"/>
    <property type="project" value="InterPro"/>
</dbReference>
<protein>
    <recommendedName>
        <fullName evidence="6">Zn(2)-C6 fungal-type domain-containing protein</fullName>
    </recommendedName>
</protein>
<dbReference type="OrthoDB" id="5226580at2759"/>
<keyword evidence="4" id="KW-0804">Transcription</keyword>
<dbReference type="InterPro" id="IPR051089">
    <property type="entry name" value="prtT"/>
</dbReference>
<dbReference type="PROSITE" id="PS00463">
    <property type="entry name" value="ZN2_CY6_FUNGAL_1"/>
    <property type="match status" value="1"/>
</dbReference>
<evidence type="ECO:0000259" key="6">
    <source>
        <dbReference type="PROSITE" id="PS00463"/>
    </source>
</evidence>
<dbReference type="AlphaFoldDB" id="A0A6A5ST55"/>
<evidence type="ECO:0000256" key="4">
    <source>
        <dbReference type="ARBA" id="ARBA00023163"/>
    </source>
</evidence>
<dbReference type="EMBL" id="ML976029">
    <property type="protein sequence ID" value="KAF1943010.1"/>
    <property type="molecule type" value="Genomic_DNA"/>
</dbReference>
<keyword evidence="2" id="KW-0805">Transcription regulation</keyword>
<gene>
    <name evidence="7" type="ORF">EJ02DRAFT_374500</name>
</gene>
<proteinExistence type="predicted"/>
<dbReference type="GO" id="GO:0000976">
    <property type="term" value="F:transcription cis-regulatory region binding"/>
    <property type="evidence" value="ECO:0007669"/>
    <property type="project" value="TreeGrafter"/>
</dbReference>
<dbReference type="InterPro" id="IPR036864">
    <property type="entry name" value="Zn2-C6_fun-type_DNA-bd_sf"/>
</dbReference>
<keyword evidence="3" id="KW-0238">DNA-binding</keyword>
<evidence type="ECO:0000256" key="3">
    <source>
        <dbReference type="ARBA" id="ARBA00023125"/>
    </source>
</evidence>
<evidence type="ECO:0000313" key="8">
    <source>
        <dbReference type="Proteomes" id="UP000800038"/>
    </source>
</evidence>
<dbReference type="SMART" id="SM00066">
    <property type="entry name" value="GAL4"/>
    <property type="match status" value="1"/>
</dbReference>
<dbReference type="Gene3D" id="4.10.240.10">
    <property type="entry name" value="Zn(2)-C6 fungal-type DNA-binding domain"/>
    <property type="match status" value="1"/>
</dbReference>
<dbReference type="GO" id="GO:0008270">
    <property type="term" value="F:zinc ion binding"/>
    <property type="evidence" value="ECO:0007669"/>
    <property type="project" value="InterPro"/>
</dbReference>
<evidence type="ECO:0000256" key="2">
    <source>
        <dbReference type="ARBA" id="ARBA00023015"/>
    </source>
</evidence>
<sequence>MERRQQEFNKAPVARHSRSEARSGSCIACAKAKSRCVRGPGSNTCERCVRLRKDCQIREPVKRKRNPVKATRMTHFKHLETKLDNLAQSLSSQQGLGSTSTAHQSENTSFPAERALHRVDPNHSQPSPALVTPNNATSSCSTTFVQDEFYGSNIPRNEGTLLNLQETEVLFQRYQRLMAPYMPFVVIPIGTETSRLTKIKPFLMQVITTITLFHDTAIQQVMAKDLMRQVSERMLINGEKSMDLLQGLLVFLNWYNPHLFMPSNHTLLHLAMSLTLDLNIDRAP</sequence>
<evidence type="ECO:0000256" key="5">
    <source>
        <dbReference type="ARBA" id="ARBA00023242"/>
    </source>
</evidence>
<name>A0A6A5ST55_9PLEO</name>
<dbReference type="Proteomes" id="UP000800038">
    <property type="component" value="Unassembled WGS sequence"/>
</dbReference>
<dbReference type="PANTHER" id="PTHR31845">
    <property type="entry name" value="FINGER DOMAIN PROTEIN, PUTATIVE-RELATED"/>
    <property type="match status" value="1"/>
</dbReference>
<feature type="non-terminal residue" evidence="7">
    <location>
        <position position="284"/>
    </location>
</feature>
<keyword evidence="8" id="KW-1185">Reference proteome</keyword>